<dbReference type="InterPro" id="IPR023346">
    <property type="entry name" value="Lysozyme-like_dom_sf"/>
</dbReference>
<dbReference type="SUPFAM" id="SSF53955">
    <property type="entry name" value="Lysozyme-like"/>
    <property type="match status" value="1"/>
</dbReference>
<feature type="signal peptide" evidence="2">
    <location>
        <begin position="1"/>
        <end position="19"/>
    </location>
</feature>
<keyword evidence="2" id="KW-0732">Signal</keyword>
<accession>A0A1U9MJD1</accession>
<evidence type="ECO:0000256" key="1">
    <source>
        <dbReference type="ARBA" id="ARBA00009387"/>
    </source>
</evidence>
<evidence type="ECO:0000256" key="2">
    <source>
        <dbReference type="SAM" id="SignalP"/>
    </source>
</evidence>
<dbReference type="Gene3D" id="1.10.530.10">
    <property type="match status" value="1"/>
</dbReference>
<feature type="domain" description="Transglycosylase SLT" evidence="3">
    <location>
        <begin position="85"/>
        <end position="186"/>
    </location>
</feature>
<dbReference type="Pfam" id="PF01464">
    <property type="entry name" value="SLT"/>
    <property type="match status" value="1"/>
</dbReference>
<proteinExistence type="inferred from homology"/>
<organism evidence="4 5">
    <name type="scientific">Bartonella choladocola</name>
    <dbReference type="NCBI Taxonomy" id="2750995"/>
    <lineage>
        <taxon>Bacteria</taxon>
        <taxon>Pseudomonadati</taxon>
        <taxon>Pseudomonadota</taxon>
        <taxon>Alphaproteobacteria</taxon>
        <taxon>Hyphomicrobiales</taxon>
        <taxon>Bartonellaceae</taxon>
        <taxon>Bartonella</taxon>
    </lineage>
</organism>
<dbReference type="InterPro" id="IPR008258">
    <property type="entry name" value="Transglycosylase_SLT_dom_1"/>
</dbReference>
<dbReference type="AlphaFoldDB" id="A0A1U9MJD1"/>
<keyword evidence="5" id="KW-1185">Reference proteome</keyword>
<reference evidence="4 5" key="1">
    <citation type="submission" date="2016-11" db="EMBL/GenBank/DDBJ databases">
        <title>Comparative genomics of Bartonella apis.</title>
        <authorList>
            <person name="Engel P."/>
        </authorList>
    </citation>
    <scope>NUCLEOTIDE SEQUENCE [LARGE SCALE GENOMIC DNA]</scope>
    <source>
        <strain evidence="4 5">BBC0122</strain>
    </source>
</reference>
<gene>
    <name evidence="4" type="ORF">BBC0122_019200</name>
</gene>
<name>A0A1U9MJD1_9HYPH</name>
<dbReference type="RefSeq" id="WP_188318034.1">
    <property type="nucleotide sequence ID" value="NZ_CAXUOT020000003.1"/>
</dbReference>
<evidence type="ECO:0000259" key="3">
    <source>
        <dbReference type="Pfam" id="PF01464"/>
    </source>
</evidence>
<feature type="chain" id="PRO_5012888743" evidence="2">
    <location>
        <begin position="20"/>
        <end position="366"/>
    </location>
</feature>
<evidence type="ECO:0000313" key="5">
    <source>
        <dbReference type="Proteomes" id="UP000189632"/>
    </source>
</evidence>
<comment type="similarity">
    <text evidence="1">Belongs to the virb1 family.</text>
</comment>
<dbReference type="KEGG" id="bapi:BBC0122_019200"/>
<dbReference type="CDD" id="cd00254">
    <property type="entry name" value="LT-like"/>
    <property type="match status" value="1"/>
</dbReference>
<dbReference type="EMBL" id="CP015625">
    <property type="protein sequence ID" value="AQT48014.1"/>
    <property type="molecule type" value="Genomic_DNA"/>
</dbReference>
<protein>
    <submittedName>
        <fullName evidence="4">Transglycosylase SLT domain-containing protein</fullName>
    </submittedName>
</protein>
<dbReference type="Proteomes" id="UP000189632">
    <property type="component" value="Chromosome"/>
</dbReference>
<sequence length="366" mass="40493">MRYLLFISVYALSYGIASAQIATTDRQVENDVRQQGQHWLESVEIKRGQSDSTRGVACGWGMNPEQALAERPDVAAKIANTCKSVGVDPALGLSIAFQESRFNQNCVAPQTPHSGGQRAEGVMQVLPSTGQRLFSKNNLGNYNGKNEDQNILAGCLYLKEGSEITGNSLYHIAGGYHSGYDHKVWREQQRIPGRWPKTLDYANKISTRWYPVFDNAMGGYQGGRAGMDQLRADTFASGQNGIDTIQNNVAVSNQRIQELAFAAGTTETDIASWDRNTQARQILGQSINGFNEALALLLQYKNTELQNGLIDQSETSSISSFRKKPKLPEGQKKMVYDQVAQKWRVLGEDDVWRYLEADGTLGATIN</sequence>
<evidence type="ECO:0000313" key="4">
    <source>
        <dbReference type="EMBL" id="AQT48014.1"/>
    </source>
</evidence>